<reference evidence="5 6" key="1">
    <citation type="submission" date="2020-06" db="EMBL/GenBank/DDBJ databases">
        <title>Genome sequence of Paramixta manurensis strain PD-1.</title>
        <authorList>
            <person name="Lee C.W."/>
            <person name="Kim J."/>
        </authorList>
    </citation>
    <scope>NUCLEOTIDE SEQUENCE [LARGE SCALE GENOMIC DNA]</scope>
    <source>
        <strain evidence="5 6">PD-1</strain>
    </source>
</reference>
<feature type="DNA-binding region" description="OmpR/PhoB-type" evidence="2">
    <location>
        <begin position="1"/>
        <end position="67"/>
    </location>
</feature>
<dbReference type="KEGG" id="pmak:PMPD1_0210"/>
<dbReference type="InterPro" id="IPR001867">
    <property type="entry name" value="OmpR/PhoB-type_DNA-bd"/>
</dbReference>
<dbReference type="EMBL" id="CP054212">
    <property type="protein sequence ID" value="QKJ85193.1"/>
    <property type="molecule type" value="Genomic_DNA"/>
</dbReference>
<feature type="compositionally biased region" description="Basic and acidic residues" evidence="3">
    <location>
        <begin position="91"/>
        <end position="105"/>
    </location>
</feature>
<feature type="domain" description="OmpR/PhoB-type" evidence="4">
    <location>
        <begin position="1"/>
        <end position="67"/>
    </location>
</feature>
<organism evidence="5 6">
    <name type="scientific">Paramixta manurensis</name>
    <dbReference type="NCBI Taxonomy" id="2740817"/>
    <lineage>
        <taxon>Bacteria</taxon>
        <taxon>Pseudomonadati</taxon>
        <taxon>Pseudomonadota</taxon>
        <taxon>Gammaproteobacteria</taxon>
        <taxon>Enterobacterales</taxon>
        <taxon>Erwiniaceae</taxon>
        <taxon>Paramixta</taxon>
    </lineage>
</organism>
<gene>
    <name evidence="5" type="ORF">PMPD1_0210</name>
</gene>
<sequence>MFELIINQPEIVSQSELIKQGWGDRHAHVSTNAFYQCILTLRRVLKDAGLENDIIRTIPRRGLKIPEHVTITLEGEAPTEDIQQPSLVIERPQDDRKDRESHSHFEKAIPPPSIVEVISNTETEPLPVIQEPQNNPQQRERKEKTLRYYAQKTWPVIYFMGMVISAVMIFSQTWENYQSHNFAFGYQKMALDKDGCNFYYNANAVVFDKQKKYAQKTQFDCSRLNNVFITSYLYSTQLSVIQCRFSGSLSSKKYCTSKYYSKNED</sequence>
<feature type="region of interest" description="Disordered" evidence="3">
    <location>
        <begin position="81"/>
        <end position="105"/>
    </location>
</feature>
<dbReference type="InterPro" id="IPR036388">
    <property type="entry name" value="WH-like_DNA-bd_sf"/>
</dbReference>
<dbReference type="GO" id="GO:0006355">
    <property type="term" value="P:regulation of DNA-templated transcription"/>
    <property type="evidence" value="ECO:0007669"/>
    <property type="project" value="InterPro"/>
</dbReference>
<evidence type="ECO:0000256" key="1">
    <source>
        <dbReference type="ARBA" id="ARBA00023125"/>
    </source>
</evidence>
<evidence type="ECO:0000259" key="4">
    <source>
        <dbReference type="PROSITE" id="PS51755"/>
    </source>
</evidence>
<dbReference type="GO" id="GO:0000160">
    <property type="term" value="P:phosphorelay signal transduction system"/>
    <property type="evidence" value="ECO:0007669"/>
    <property type="project" value="InterPro"/>
</dbReference>
<name>A0A6M8UI51_9GAMM</name>
<dbReference type="SUPFAM" id="SSF46894">
    <property type="entry name" value="C-terminal effector domain of the bipartite response regulators"/>
    <property type="match status" value="1"/>
</dbReference>
<keyword evidence="6" id="KW-1185">Reference proteome</keyword>
<dbReference type="PROSITE" id="PS51755">
    <property type="entry name" value="OMPR_PHOB"/>
    <property type="match status" value="1"/>
</dbReference>
<evidence type="ECO:0000313" key="6">
    <source>
        <dbReference type="Proteomes" id="UP000505325"/>
    </source>
</evidence>
<evidence type="ECO:0000256" key="3">
    <source>
        <dbReference type="SAM" id="MobiDB-lite"/>
    </source>
</evidence>
<dbReference type="GO" id="GO:0003677">
    <property type="term" value="F:DNA binding"/>
    <property type="evidence" value="ECO:0007669"/>
    <property type="project" value="UniProtKB-UniRule"/>
</dbReference>
<dbReference type="AlphaFoldDB" id="A0A6M8UI51"/>
<dbReference type="Gene3D" id="1.10.10.10">
    <property type="entry name" value="Winged helix-like DNA-binding domain superfamily/Winged helix DNA-binding domain"/>
    <property type="match status" value="1"/>
</dbReference>
<evidence type="ECO:0000313" key="5">
    <source>
        <dbReference type="EMBL" id="QKJ85193.1"/>
    </source>
</evidence>
<keyword evidence="1 2" id="KW-0238">DNA-binding</keyword>
<dbReference type="InterPro" id="IPR016032">
    <property type="entry name" value="Sig_transdc_resp-reg_C-effctor"/>
</dbReference>
<dbReference type="Pfam" id="PF00486">
    <property type="entry name" value="Trans_reg_C"/>
    <property type="match status" value="1"/>
</dbReference>
<protein>
    <submittedName>
        <fullName evidence="5">Transcriptional regulator</fullName>
    </submittedName>
</protein>
<proteinExistence type="predicted"/>
<accession>A0A6M8UI51</accession>
<dbReference type="Proteomes" id="UP000505325">
    <property type="component" value="Chromosome"/>
</dbReference>
<evidence type="ECO:0000256" key="2">
    <source>
        <dbReference type="PROSITE-ProRule" id="PRU01091"/>
    </source>
</evidence>